<dbReference type="eggNOG" id="COG2030">
    <property type="taxonomic scope" value="Bacteria"/>
</dbReference>
<dbReference type="SUPFAM" id="SSF54637">
    <property type="entry name" value="Thioesterase/thiol ester dehydrase-isomerase"/>
    <property type="match status" value="1"/>
</dbReference>
<dbReference type="AlphaFoldDB" id="E3HR86"/>
<dbReference type="InterPro" id="IPR039569">
    <property type="entry name" value="FAS1-like_DH_region"/>
</dbReference>
<organism evidence="2 3">
    <name type="scientific">Achromobacter xylosoxidans (strain A8)</name>
    <dbReference type="NCBI Taxonomy" id="762376"/>
    <lineage>
        <taxon>Bacteria</taxon>
        <taxon>Pseudomonadati</taxon>
        <taxon>Pseudomonadota</taxon>
        <taxon>Betaproteobacteria</taxon>
        <taxon>Burkholderiales</taxon>
        <taxon>Alcaligenaceae</taxon>
        <taxon>Achromobacter</taxon>
    </lineage>
</organism>
<dbReference type="CDD" id="cd03441">
    <property type="entry name" value="R_hydratase_like"/>
    <property type="match status" value="1"/>
</dbReference>
<dbReference type="STRING" id="762376.AXYL_03900"/>
<dbReference type="InterPro" id="IPR029069">
    <property type="entry name" value="HotDog_dom_sf"/>
</dbReference>
<evidence type="ECO:0000313" key="3">
    <source>
        <dbReference type="Proteomes" id="UP000006876"/>
    </source>
</evidence>
<gene>
    <name evidence="2" type="ordered locus">AXYL_03900</name>
</gene>
<dbReference type="InterPro" id="IPR016709">
    <property type="entry name" value="HadA-like"/>
</dbReference>
<dbReference type="PIRSF" id="PIRSF018072">
    <property type="entry name" value="UCP018072"/>
    <property type="match status" value="1"/>
</dbReference>
<reference evidence="2 3" key="1">
    <citation type="journal article" date="2011" name="J. Bacteriol.">
        <title>Complete genome sequence of the haloaromatic acid-degrading bacterium Achromobacter xylosoxidans A8.</title>
        <authorList>
            <person name="Strnad H."/>
            <person name="Ridl J."/>
            <person name="Paces J."/>
            <person name="Kolar M."/>
            <person name="Vlcek C."/>
            <person name="Paces V."/>
        </authorList>
    </citation>
    <scope>NUCLEOTIDE SEQUENCE [LARGE SCALE GENOMIC DNA]</scope>
    <source>
        <strain evidence="2 3">A8</strain>
    </source>
</reference>
<dbReference type="EMBL" id="CP002287">
    <property type="protein sequence ID" value="ADP17220.1"/>
    <property type="molecule type" value="Genomic_DNA"/>
</dbReference>
<dbReference type="KEGG" id="axy:AXYL_03900"/>
<dbReference type="OrthoDB" id="5522043at2"/>
<dbReference type="PATRIC" id="fig|762376.5.peg.3915"/>
<dbReference type="HOGENOM" id="CLU_116276_1_1_4"/>
<dbReference type="RefSeq" id="WP_013394534.1">
    <property type="nucleotide sequence ID" value="NC_014640.1"/>
</dbReference>
<feature type="domain" description="FAS1-like dehydratase" evidence="1">
    <location>
        <begin position="7"/>
        <end position="137"/>
    </location>
</feature>
<dbReference type="Pfam" id="PF13452">
    <property type="entry name" value="FAS1_DH_region"/>
    <property type="match status" value="1"/>
</dbReference>
<protein>
    <submittedName>
        <fullName evidence="2">Acyl dehydratase 2</fullName>
    </submittedName>
</protein>
<name>E3HR86_ACHXA</name>
<dbReference type="Gene3D" id="3.10.129.10">
    <property type="entry name" value="Hotdog Thioesterase"/>
    <property type="match status" value="1"/>
</dbReference>
<accession>E3HR86</accession>
<evidence type="ECO:0000313" key="2">
    <source>
        <dbReference type="EMBL" id="ADP17220.1"/>
    </source>
</evidence>
<proteinExistence type="predicted"/>
<evidence type="ECO:0000259" key="1">
    <source>
        <dbReference type="Pfam" id="PF13452"/>
    </source>
</evidence>
<dbReference type="Proteomes" id="UP000006876">
    <property type="component" value="Chromosome"/>
</dbReference>
<sequence>MAEPTDIGTILSRGTATAEMGRLKFFSKAIGENNPIYFEESAALAAGYRGIPIPPTFLFCLNGEAAASSNTMSRLQLDLARVLHAEQAFTYKKMAYAGDVLQFETKVADVYDKKDGQLHFVVLETAVSDVNGDAVAQLRSTIVERRNG</sequence>